<feature type="domain" description="OmpA-like" evidence="4">
    <location>
        <begin position="19"/>
        <end position="133"/>
    </location>
</feature>
<dbReference type="PROSITE" id="PS51123">
    <property type="entry name" value="OMPA_2"/>
    <property type="match status" value="1"/>
</dbReference>
<dbReference type="AlphaFoldDB" id="A0A840Y5P4"/>
<evidence type="ECO:0000256" key="2">
    <source>
        <dbReference type="SAM" id="MobiDB-lite"/>
    </source>
</evidence>
<sequence>MWRLPAGMLGVVALAPLAGAQGLVPERTTVLFAPGSAEVSVEAREVVLAFLRQPRPPGLAGHCLRGHADRGPAAEALALARVRAVAAVLARQGVDPADVEVEAAGDSLPVRLAPPGQPEPMNDRVEMIPCPGPRGRTRDRRGRLMPAGEGSDLSPAGMARGAGGATARETKS</sequence>
<protein>
    <submittedName>
        <fullName evidence="5">Outer membrane protein OmpA-like peptidoglycan-associated protein</fullName>
    </submittedName>
</protein>
<dbReference type="Gene3D" id="3.30.1330.60">
    <property type="entry name" value="OmpA-like domain"/>
    <property type="match status" value="1"/>
</dbReference>
<dbReference type="RefSeq" id="WP_184483182.1">
    <property type="nucleotide sequence ID" value="NZ_JAAEDJ010000155.1"/>
</dbReference>
<proteinExistence type="predicted"/>
<feature type="chain" id="PRO_5032728032" evidence="3">
    <location>
        <begin position="21"/>
        <end position="172"/>
    </location>
</feature>
<evidence type="ECO:0000259" key="4">
    <source>
        <dbReference type="PROSITE" id="PS51123"/>
    </source>
</evidence>
<accession>A0A840Y5P4</accession>
<gene>
    <name evidence="5" type="ORF">FHS88_001538</name>
</gene>
<comment type="caution">
    <text evidence="5">The sequence shown here is derived from an EMBL/GenBank/DDBJ whole genome shotgun (WGS) entry which is preliminary data.</text>
</comment>
<dbReference type="InterPro" id="IPR036737">
    <property type="entry name" value="OmpA-like_sf"/>
</dbReference>
<feature type="signal peptide" evidence="3">
    <location>
        <begin position="1"/>
        <end position="20"/>
    </location>
</feature>
<evidence type="ECO:0000256" key="1">
    <source>
        <dbReference type="PROSITE-ProRule" id="PRU00473"/>
    </source>
</evidence>
<evidence type="ECO:0000313" key="5">
    <source>
        <dbReference type="EMBL" id="MBB5689413.1"/>
    </source>
</evidence>
<dbReference type="EMBL" id="JACIJE010000003">
    <property type="protein sequence ID" value="MBB5689413.1"/>
    <property type="molecule type" value="Genomic_DNA"/>
</dbReference>
<dbReference type="GO" id="GO:0016020">
    <property type="term" value="C:membrane"/>
    <property type="evidence" value="ECO:0007669"/>
    <property type="project" value="UniProtKB-UniRule"/>
</dbReference>
<dbReference type="InterPro" id="IPR006665">
    <property type="entry name" value="OmpA-like"/>
</dbReference>
<name>A0A840Y5P4_9PROT</name>
<reference evidence="5 6" key="1">
    <citation type="submission" date="2020-08" db="EMBL/GenBank/DDBJ databases">
        <title>Genomic Encyclopedia of Type Strains, Phase IV (KMG-IV): sequencing the most valuable type-strain genomes for metagenomic binning, comparative biology and taxonomic classification.</title>
        <authorList>
            <person name="Goeker M."/>
        </authorList>
    </citation>
    <scope>NUCLEOTIDE SEQUENCE [LARGE SCALE GENOMIC DNA]</scope>
    <source>
        <strain evidence="5 6">DSM 25895</strain>
    </source>
</reference>
<keyword evidence="1" id="KW-0472">Membrane</keyword>
<keyword evidence="3" id="KW-0732">Signal</keyword>
<feature type="region of interest" description="Disordered" evidence="2">
    <location>
        <begin position="108"/>
        <end position="172"/>
    </location>
</feature>
<dbReference type="Proteomes" id="UP000562254">
    <property type="component" value="Unassembled WGS sequence"/>
</dbReference>
<dbReference type="Pfam" id="PF00691">
    <property type="entry name" value="OmpA"/>
    <property type="match status" value="1"/>
</dbReference>
<dbReference type="SUPFAM" id="SSF103088">
    <property type="entry name" value="OmpA-like"/>
    <property type="match status" value="1"/>
</dbReference>
<evidence type="ECO:0000313" key="6">
    <source>
        <dbReference type="Proteomes" id="UP000562254"/>
    </source>
</evidence>
<keyword evidence="6" id="KW-1185">Reference proteome</keyword>
<organism evidence="5 6">
    <name type="scientific">Neoroseomonas alkaliterrae</name>
    <dbReference type="NCBI Taxonomy" id="1452450"/>
    <lineage>
        <taxon>Bacteria</taxon>
        <taxon>Pseudomonadati</taxon>
        <taxon>Pseudomonadota</taxon>
        <taxon>Alphaproteobacteria</taxon>
        <taxon>Acetobacterales</taxon>
        <taxon>Acetobacteraceae</taxon>
        <taxon>Neoroseomonas</taxon>
    </lineage>
</organism>
<evidence type="ECO:0000256" key="3">
    <source>
        <dbReference type="SAM" id="SignalP"/>
    </source>
</evidence>